<dbReference type="EMBL" id="NWVC01000008">
    <property type="protein sequence ID" value="PCG13348.1"/>
    <property type="molecule type" value="Genomic_DNA"/>
</dbReference>
<dbReference type="RefSeq" id="WP_066712339.1">
    <property type="nucleotide sequence ID" value="NZ_JBHIWA010000028.1"/>
</dbReference>
<gene>
    <name evidence="1" type="ORF">COA07_14305</name>
</gene>
<proteinExistence type="predicted"/>
<evidence type="ECO:0000313" key="2">
    <source>
        <dbReference type="Proteomes" id="UP000218323"/>
    </source>
</evidence>
<reference evidence="1 2" key="1">
    <citation type="submission" date="2017-09" db="EMBL/GenBank/DDBJ databases">
        <title>Sphingomonas adhaesiva DSM 7418, whole genome shotgun sequence.</title>
        <authorList>
            <person name="Feng G."/>
            <person name="Zhu H."/>
        </authorList>
    </citation>
    <scope>NUCLEOTIDE SEQUENCE [LARGE SCALE GENOMIC DNA]</scope>
    <source>
        <strain evidence="1 2">DSM 7418</strain>
    </source>
</reference>
<evidence type="ECO:0000313" key="1">
    <source>
        <dbReference type="EMBL" id="PCG13348.1"/>
    </source>
</evidence>
<name>A0A2A4I5G9_9SPHN</name>
<organism evidence="1 2">
    <name type="scientific">Sphingomonas adhaesiva</name>
    <dbReference type="NCBI Taxonomy" id="28212"/>
    <lineage>
        <taxon>Bacteria</taxon>
        <taxon>Pseudomonadati</taxon>
        <taxon>Pseudomonadota</taxon>
        <taxon>Alphaproteobacteria</taxon>
        <taxon>Sphingomonadales</taxon>
        <taxon>Sphingomonadaceae</taxon>
        <taxon>Sphingomonas</taxon>
    </lineage>
</organism>
<dbReference type="Proteomes" id="UP000218323">
    <property type="component" value="Unassembled WGS sequence"/>
</dbReference>
<accession>A0A2A4I5G9</accession>
<comment type="caution">
    <text evidence="1">The sequence shown here is derived from an EMBL/GenBank/DDBJ whole genome shotgun (WGS) entry which is preliminary data.</text>
</comment>
<sequence length="609" mass="64327">MSEPLFTPAAPMSPAPTASLANQTLACDAGAAPPPDARPCDIRNIALRFNEVEGGSQAVIALSTIKAAGTAPSLRPRDVGVYGNPPQRIRKLLAYYDLVIEVLAPEAGRPAGAVTARANDWTTRKKDRDELPGMDAQPTTLLRLEHQGKAACGDPAHDRLSLTCTDTVHHELSGDWPVMGKAIRQSLFSLPATRNALDLKGIYDSVLDPHRQGNCYIVAGESCGYPASGAATTDLKVLVIALTPGTTGLELGLGPWGWDIGWGYHAAGDARTTAIEADEAERARLAAIADGTGAGSRPRKPGKGASRAVRARFKQARADANKARDGARAALKGLRPPPTSRLAGDYWGNDDDDDGLDITVILNDRQLSWEEVSQNGRQAKHFLSCVRSLLASAESIKDKLMLALDFIAIYSPSLVRPSASIGIEALALDLFAGRKLTSGNGLDGPRWRALEPYWDIEIAAKILEITGSLGVTVGKSLIGTGATVELIVSTTGAVSAEFERKGRGGDILSNSTSENEVKGIGVLTLSSALIGRASFLYYDVATGGGSVSGGVRFLATCAASEMLDGGWKNRLLGDPIAGSYYYDIPLMKRRTGSFVLWKGSDPADGSNPE</sequence>
<keyword evidence="2" id="KW-1185">Reference proteome</keyword>
<protein>
    <submittedName>
        <fullName evidence="1">Uncharacterized protein</fullName>
    </submittedName>
</protein>
<dbReference type="AlphaFoldDB" id="A0A2A4I5G9"/>